<evidence type="ECO:0000259" key="2">
    <source>
        <dbReference type="Pfam" id="PF03703"/>
    </source>
</evidence>
<dbReference type="EMBL" id="JADGJW010000420">
    <property type="protein sequence ID" value="KAJ3217593.1"/>
    <property type="molecule type" value="Genomic_DNA"/>
</dbReference>
<evidence type="ECO:0000313" key="3">
    <source>
        <dbReference type="EMBL" id="KAJ3217593.1"/>
    </source>
</evidence>
<evidence type="ECO:0000256" key="1">
    <source>
        <dbReference type="SAM" id="MobiDB-lite"/>
    </source>
</evidence>
<reference evidence="3" key="1">
    <citation type="submission" date="2020-05" db="EMBL/GenBank/DDBJ databases">
        <title>Phylogenomic resolution of chytrid fungi.</title>
        <authorList>
            <person name="Stajich J.E."/>
            <person name="Amses K."/>
            <person name="Simmons R."/>
            <person name="Seto K."/>
            <person name="Myers J."/>
            <person name="Bonds A."/>
            <person name="Quandt C.A."/>
            <person name="Barry K."/>
            <person name="Liu P."/>
            <person name="Grigoriev I."/>
            <person name="Longcore J.E."/>
            <person name="James T.Y."/>
        </authorList>
    </citation>
    <scope>NUCLEOTIDE SEQUENCE</scope>
    <source>
        <strain evidence="3">JEL0476</strain>
    </source>
</reference>
<gene>
    <name evidence="3" type="ORF">HK099_005427</name>
</gene>
<protein>
    <recommendedName>
        <fullName evidence="2">YdbS-like PH domain-containing protein</fullName>
    </recommendedName>
</protein>
<dbReference type="Proteomes" id="UP001211065">
    <property type="component" value="Unassembled WGS sequence"/>
</dbReference>
<dbReference type="AlphaFoldDB" id="A0AAD5U136"/>
<proteinExistence type="predicted"/>
<name>A0AAD5U136_9FUNG</name>
<comment type="caution">
    <text evidence="3">The sequence shown here is derived from an EMBL/GenBank/DDBJ whole genome shotgun (WGS) entry which is preliminary data.</text>
</comment>
<organism evidence="3 4">
    <name type="scientific">Clydaea vesicula</name>
    <dbReference type="NCBI Taxonomy" id="447962"/>
    <lineage>
        <taxon>Eukaryota</taxon>
        <taxon>Fungi</taxon>
        <taxon>Fungi incertae sedis</taxon>
        <taxon>Chytridiomycota</taxon>
        <taxon>Chytridiomycota incertae sedis</taxon>
        <taxon>Chytridiomycetes</taxon>
        <taxon>Lobulomycetales</taxon>
        <taxon>Lobulomycetaceae</taxon>
        <taxon>Clydaea</taxon>
    </lineage>
</organism>
<dbReference type="Pfam" id="PF03703">
    <property type="entry name" value="bPH_2"/>
    <property type="match status" value="1"/>
</dbReference>
<keyword evidence="4" id="KW-1185">Reference proteome</keyword>
<feature type="region of interest" description="Disordered" evidence="1">
    <location>
        <begin position="150"/>
        <end position="181"/>
    </location>
</feature>
<accession>A0AAD5U136</accession>
<feature type="compositionally biased region" description="Polar residues" evidence="1">
    <location>
        <begin position="170"/>
        <end position="180"/>
    </location>
</feature>
<sequence length="204" mass="22399">MSTNKVVEPAYNKFDNAYEIEFDHSKGSSKVGCSLCVGLCCTGLCIPCSPFGYFWGKKLMQNQTCTVDDYRINLKQGYFNKEDKMIPLDRIQDVNIKASWYSRLFGVSQIAIQTAGGMNPDGTPEGLLESVKDPKRVRDIIIGKRDKLVHEGAPGSSSSNGNGLDGGTFVNKQPSKTSDPSVLKELIAIKDVLHRMENNKNGGL</sequence>
<feature type="domain" description="YdbS-like PH" evidence="2">
    <location>
        <begin position="63"/>
        <end position="140"/>
    </location>
</feature>
<evidence type="ECO:0000313" key="4">
    <source>
        <dbReference type="Proteomes" id="UP001211065"/>
    </source>
</evidence>
<dbReference type="InterPro" id="IPR005182">
    <property type="entry name" value="YdbS-like_PH"/>
</dbReference>